<proteinExistence type="predicted"/>
<accession>A0A515CWX0</accession>
<feature type="chain" id="PRO_5021824454" description="START domain-containing protein" evidence="1">
    <location>
        <begin position="21"/>
        <end position="138"/>
    </location>
</feature>
<evidence type="ECO:0000313" key="3">
    <source>
        <dbReference type="Proteomes" id="UP000317572"/>
    </source>
</evidence>
<evidence type="ECO:0008006" key="4">
    <source>
        <dbReference type="Google" id="ProtNLM"/>
    </source>
</evidence>
<dbReference type="Proteomes" id="UP000317572">
    <property type="component" value="Chromosome"/>
</dbReference>
<gene>
    <name evidence="2" type="ORF">EGO53_12765</name>
</gene>
<dbReference type="AlphaFoldDB" id="A0A515CWX0"/>
<feature type="signal peptide" evidence="1">
    <location>
        <begin position="1"/>
        <end position="20"/>
    </location>
</feature>
<sequence length="138" mass="15673">MKSKYILAFVSFAMTSSAFAQEKQLPEITSEYLSSFNTNGIEYSYPKVEVFMRLKKISEPMAVSVVFSICNSQRKIAWDRDLIQEVDVINDKETQGYTYQISGLDCSSLSSLPGDHDVERLRSRMTPWNPTTKAGSHK</sequence>
<keyword evidence="1" id="KW-0732">Signal</keyword>
<evidence type="ECO:0000313" key="2">
    <source>
        <dbReference type="EMBL" id="QDL32610.1"/>
    </source>
</evidence>
<dbReference type="RefSeq" id="WP_142815426.1">
    <property type="nucleotide sequence ID" value="NZ_CP033893.1"/>
</dbReference>
<protein>
    <recommendedName>
        <fullName evidence="4">START domain-containing protein</fullName>
    </recommendedName>
</protein>
<name>A0A515CWX0_SERLI</name>
<dbReference type="EMBL" id="CP033893">
    <property type="protein sequence ID" value="QDL32610.1"/>
    <property type="molecule type" value="Genomic_DNA"/>
</dbReference>
<evidence type="ECO:0000256" key="1">
    <source>
        <dbReference type="SAM" id="SignalP"/>
    </source>
</evidence>
<organism evidence="2 3">
    <name type="scientific">Serratia liquefaciens</name>
    <dbReference type="NCBI Taxonomy" id="614"/>
    <lineage>
        <taxon>Bacteria</taxon>
        <taxon>Pseudomonadati</taxon>
        <taxon>Pseudomonadota</taxon>
        <taxon>Gammaproteobacteria</taxon>
        <taxon>Enterobacterales</taxon>
        <taxon>Yersiniaceae</taxon>
        <taxon>Serratia</taxon>
    </lineage>
</organism>
<reference evidence="2 3" key="1">
    <citation type="submission" date="2018-11" db="EMBL/GenBank/DDBJ databases">
        <title>The first complete genome of Serratia liquefaciens isolated from metalophyte plant revel distinctness adaptive mechanisms in an extreme habitat.</title>
        <authorList>
            <person name="Caneschi W.L."/>
            <person name="Sanchez A.B."/>
            <person name="Felestrino E.B."/>
            <person name="Assis R.A.B."/>
            <person name="Lemes C.G.C."/>
            <person name="Cordeiro I.F."/>
            <person name="Fonseca N.P."/>
            <person name="Villa M."/>
            <person name="Vieira I.T."/>
            <person name="Moraes L.A."/>
            <person name="Kamino L.H.Y."/>
            <person name="do Carmo F."/>
            <person name="Garcia C.M."/>
            <person name="Almeida N.F."/>
            <person name="Silva R.S."/>
            <person name="Ferro J.A."/>
            <person name="Ferro M.I.T."/>
            <person name="Varani A.M."/>
            <person name="Ferreira R.M."/>
            <person name="dos Santos V.L."/>
            <person name="Silva U.C."/>
            <person name="Setubal J.C."/>
            <person name="Moreira L.M."/>
        </authorList>
    </citation>
    <scope>NUCLEOTIDE SEQUENCE [LARGE SCALE GENOMIC DNA]</scope>
    <source>
        <strain evidence="2 3">FG3</strain>
    </source>
</reference>